<dbReference type="InterPro" id="IPR014001">
    <property type="entry name" value="Helicase_ATP-bd"/>
</dbReference>
<dbReference type="PANTHER" id="PTHR18934:SF221">
    <property type="entry name" value="ATP-DEPENDENT RNA HELICASE DHX34-RELATED"/>
    <property type="match status" value="1"/>
</dbReference>
<evidence type="ECO:0000259" key="3">
    <source>
        <dbReference type="PROSITE" id="PS51192"/>
    </source>
</evidence>
<keyword evidence="1" id="KW-0378">Hydrolase</keyword>
<evidence type="ECO:0000256" key="1">
    <source>
        <dbReference type="ARBA" id="ARBA00022801"/>
    </source>
</evidence>
<dbReference type="InterPro" id="IPR011545">
    <property type="entry name" value="DEAD/DEAH_box_helicase_dom"/>
</dbReference>
<protein>
    <recommendedName>
        <fullName evidence="3">Helicase ATP-binding domain-containing protein</fullName>
    </recommendedName>
</protein>
<keyword evidence="5" id="KW-1185">Reference proteome</keyword>
<comment type="caution">
    <text evidence="4">The sequence shown here is derived from an EMBL/GenBank/DDBJ whole genome shotgun (WGS) entry which is preliminary data.</text>
</comment>
<dbReference type="OrthoDB" id="3363059at2759"/>
<dbReference type="PANTHER" id="PTHR18934">
    <property type="entry name" value="ATP-DEPENDENT RNA HELICASE"/>
    <property type="match status" value="1"/>
</dbReference>
<reference evidence="4" key="1">
    <citation type="submission" date="2021-06" db="EMBL/GenBank/DDBJ databases">
        <authorList>
            <person name="Hodson N. C."/>
            <person name="Mongue J. A."/>
            <person name="Jaron S. K."/>
        </authorList>
    </citation>
    <scope>NUCLEOTIDE SEQUENCE</scope>
</reference>
<feature type="domain" description="Helicase ATP-binding" evidence="3">
    <location>
        <begin position="78"/>
        <end position="238"/>
    </location>
</feature>
<evidence type="ECO:0000313" key="5">
    <source>
        <dbReference type="Proteomes" id="UP000708208"/>
    </source>
</evidence>
<dbReference type="CDD" id="cd17979">
    <property type="entry name" value="DEXHc_DHX34"/>
    <property type="match status" value="1"/>
</dbReference>
<name>A0A8J2JHS9_9HEXA</name>
<keyword evidence="2" id="KW-0067">ATP-binding</keyword>
<proteinExistence type="predicted"/>
<dbReference type="GO" id="GO:0003723">
    <property type="term" value="F:RNA binding"/>
    <property type="evidence" value="ECO:0007669"/>
    <property type="project" value="TreeGrafter"/>
</dbReference>
<accession>A0A8J2JHS9</accession>
<dbReference type="AlphaFoldDB" id="A0A8J2JHS9"/>
<dbReference type="Proteomes" id="UP000708208">
    <property type="component" value="Unassembled WGS sequence"/>
</dbReference>
<sequence>MTLPFSLKTSGAEEYIYKLNPDDQEYVRKHIPMQVIDAFAQTLLYFLDFLQKERFGKLKKLRTTQSALPIANFRESIINTLQKSNVLIIAGDTGCGKSTQVPQYLLDANYTNIACTQPRRIACISLCKRVAFETLNEYGSEVGYQIRFEKSKTQLTKLVFLTEGLLLRQVSTDSMLTNYNVIVLDEVHERHLHGDFLLGIVKCLLYQRDDVKIILMSATINTQLFQDYFQGMAPIIQVPGRLYPIKVQYRPVSIEELNSKSGKLNPTPYVRILQLIDGKYPQDERGDVLMFLSGMNEISTIAEAAQLYADQSKRWIILPLHSCLSITDQDKAFDYPPEGEK</sequence>
<dbReference type="Pfam" id="PF00270">
    <property type="entry name" value="DEAD"/>
    <property type="match status" value="1"/>
</dbReference>
<evidence type="ECO:0000313" key="4">
    <source>
        <dbReference type="EMBL" id="CAG7718392.1"/>
    </source>
</evidence>
<evidence type="ECO:0000256" key="2">
    <source>
        <dbReference type="ARBA" id="ARBA00022806"/>
    </source>
</evidence>
<dbReference type="FunFam" id="3.40.50.300:FF:000725">
    <property type="entry name" value="probable ATP-dependent RNA helicase DHX34"/>
    <property type="match status" value="1"/>
</dbReference>
<dbReference type="SMART" id="SM00487">
    <property type="entry name" value="DEXDc"/>
    <property type="match status" value="1"/>
</dbReference>
<organism evidence="4 5">
    <name type="scientific">Allacma fusca</name>
    <dbReference type="NCBI Taxonomy" id="39272"/>
    <lineage>
        <taxon>Eukaryota</taxon>
        <taxon>Metazoa</taxon>
        <taxon>Ecdysozoa</taxon>
        <taxon>Arthropoda</taxon>
        <taxon>Hexapoda</taxon>
        <taxon>Collembola</taxon>
        <taxon>Symphypleona</taxon>
        <taxon>Sminthuridae</taxon>
        <taxon>Allacma</taxon>
    </lineage>
</organism>
<keyword evidence="2" id="KW-0347">Helicase</keyword>
<keyword evidence="2" id="KW-0547">Nucleotide-binding</keyword>
<dbReference type="EMBL" id="CAJVCH010053144">
    <property type="protein sequence ID" value="CAG7718392.1"/>
    <property type="molecule type" value="Genomic_DNA"/>
</dbReference>
<dbReference type="GO" id="GO:0016787">
    <property type="term" value="F:hydrolase activity"/>
    <property type="evidence" value="ECO:0007669"/>
    <property type="project" value="UniProtKB-KW"/>
</dbReference>
<dbReference type="GO" id="GO:0005524">
    <property type="term" value="F:ATP binding"/>
    <property type="evidence" value="ECO:0007669"/>
    <property type="project" value="InterPro"/>
</dbReference>
<dbReference type="GO" id="GO:0004386">
    <property type="term" value="F:helicase activity"/>
    <property type="evidence" value="ECO:0007669"/>
    <property type="project" value="UniProtKB-KW"/>
</dbReference>
<gene>
    <name evidence="4" type="ORF">AFUS01_LOCUS7785</name>
</gene>
<dbReference type="PROSITE" id="PS51192">
    <property type="entry name" value="HELICASE_ATP_BIND_1"/>
    <property type="match status" value="1"/>
</dbReference>